<feature type="compositionally biased region" description="Gly residues" evidence="1">
    <location>
        <begin position="551"/>
        <end position="569"/>
    </location>
</feature>
<feature type="region of interest" description="Disordered" evidence="1">
    <location>
        <begin position="540"/>
        <end position="585"/>
    </location>
</feature>
<feature type="compositionally biased region" description="Low complexity" evidence="1">
    <location>
        <begin position="166"/>
        <end position="188"/>
    </location>
</feature>
<organism evidence="2 3">
    <name type="scientific">Mycena metata</name>
    <dbReference type="NCBI Taxonomy" id="1033252"/>
    <lineage>
        <taxon>Eukaryota</taxon>
        <taxon>Fungi</taxon>
        <taxon>Dikarya</taxon>
        <taxon>Basidiomycota</taxon>
        <taxon>Agaricomycotina</taxon>
        <taxon>Agaricomycetes</taxon>
        <taxon>Agaricomycetidae</taxon>
        <taxon>Agaricales</taxon>
        <taxon>Marasmiineae</taxon>
        <taxon>Mycenaceae</taxon>
        <taxon>Mycena</taxon>
    </lineage>
</organism>
<sequence length="585" mass="63874">MYPRPPNASRLPRDPWDKSYTGTRDRTHKAQHGTIKRGRYTRNAPPLSLPRTTNTPEKILATSPRKALKTNDGVFKVDHPDRPRDSPAKRKTPLFVTTDLTSLSLPKSPSSAGSSNHSPTPGAHQPLPSATPSVASTPSPTTPTVELQMDVDKLQPPPPNATDSTQGQQQQQQQQQQAQQQQQQQQQQRPPSRVPTDEEWMKMLAWGRNDNPHRGYAPAQDAPPLLADGTPPFQRNAGQFNRAVFTTAHVFENIDDEFTNAILPAREKYLALVMFDGGQRAVIVSKNAIPDLVRRLSTIVDPAKIHILRPQPKVVQTGNWNAEKYMAPGIFFMRSDDPAVIAQVAAHQTLAMHRDLAVHAVRIDPSVVSWVMGLWRPVSCTISPLVLLQHARVAFGKKFITNAPTVTALGQATQGTLTGTAAERALRVAKSVDAQWVAHATDPLIIIYMQPPTTDQAAWEHIKVTMRGAILAHETFAFTPLSDDPHIPPHCVICKYDTHIAYLCPFTKGEYDADAAPGDVAAHEWWGPPDQISKLTEGVLSTMPPNANTGRGRGAAGPRGSHGGTSRGGRGGRRNGRGGRGCGRS</sequence>
<accession>A0AAD7IJK0</accession>
<dbReference type="EMBL" id="JARKIB010000091">
    <property type="protein sequence ID" value="KAJ7743311.1"/>
    <property type="molecule type" value="Genomic_DNA"/>
</dbReference>
<feature type="compositionally biased region" description="Low complexity" evidence="1">
    <location>
        <begin position="97"/>
        <end position="121"/>
    </location>
</feature>
<keyword evidence="3" id="KW-1185">Reference proteome</keyword>
<comment type="caution">
    <text evidence="2">The sequence shown here is derived from an EMBL/GenBank/DDBJ whole genome shotgun (WGS) entry which is preliminary data.</text>
</comment>
<dbReference type="GO" id="GO:0043565">
    <property type="term" value="F:sequence-specific DNA binding"/>
    <property type="evidence" value="ECO:0007669"/>
    <property type="project" value="TreeGrafter"/>
</dbReference>
<evidence type="ECO:0000313" key="3">
    <source>
        <dbReference type="Proteomes" id="UP001215598"/>
    </source>
</evidence>
<proteinExistence type="predicted"/>
<dbReference type="GO" id="GO:0010468">
    <property type="term" value="P:regulation of gene expression"/>
    <property type="evidence" value="ECO:0007669"/>
    <property type="project" value="TreeGrafter"/>
</dbReference>
<evidence type="ECO:0000256" key="1">
    <source>
        <dbReference type="SAM" id="MobiDB-lite"/>
    </source>
</evidence>
<dbReference type="GO" id="GO:0005634">
    <property type="term" value="C:nucleus"/>
    <property type="evidence" value="ECO:0007669"/>
    <property type="project" value="TreeGrafter"/>
</dbReference>
<dbReference type="PANTHER" id="PTHR14312">
    <property type="entry name" value="CREB/ATF BZIP TRANSCRIPTION FACTOR"/>
    <property type="match status" value="1"/>
</dbReference>
<feature type="compositionally biased region" description="Low complexity" evidence="1">
    <location>
        <begin position="128"/>
        <end position="145"/>
    </location>
</feature>
<reference evidence="2" key="1">
    <citation type="submission" date="2023-03" db="EMBL/GenBank/DDBJ databases">
        <title>Massive genome expansion in bonnet fungi (Mycena s.s.) driven by repeated elements and novel gene families across ecological guilds.</title>
        <authorList>
            <consortium name="Lawrence Berkeley National Laboratory"/>
            <person name="Harder C.B."/>
            <person name="Miyauchi S."/>
            <person name="Viragh M."/>
            <person name="Kuo A."/>
            <person name="Thoen E."/>
            <person name="Andreopoulos B."/>
            <person name="Lu D."/>
            <person name="Skrede I."/>
            <person name="Drula E."/>
            <person name="Henrissat B."/>
            <person name="Morin E."/>
            <person name="Kohler A."/>
            <person name="Barry K."/>
            <person name="LaButti K."/>
            <person name="Morin E."/>
            <person name="Salamov A."/>
            <person name="Lipzen A."/>
            <person name="Mereny Z."/>
            <person name="Hegedus B."/>
            <person name="Baldrian P."/>
            <person name="Stursova M."/>
            <person name="Weitz H."/>
            <person name="Taylor A."/>
            <person name="Grigoriev I.V."/>
            <person name="Nagy L.G."/>
            <person name="Martin F."/>
            <person name="Kauserud H."/>
        </authorList>
    </citation>
    <scope>NUCLEOTIDE SEQUENCE</scope>
    <source>
        <strain evidence="2">CBHHK182m</strain>
    </source>
</reference>
<protein>
    <submittedName>
        <fullName evidence="2">Uncharacterized protein</fullName>
    </submittedName>
</protein>
<name>A0AAD7IJK0_9AGAR</name>
<dbReference type="PANTHER" id="PTHR14312:SF1">
    <property type="entry name" value="BASIC-LEUCINE ZIPPER TRANSCRIPTION FACTOR A"/>
    <property type="match status" value="1"/>
</dbReference>
<feature type="compositionally biased region" description="Basic residues" evidence="1">
    <location>
        <begin position="26"/>
        <end position="40"/>
    </location>
</feature>
<evidence type="ECO:0000313" key="2">
    <source>
        <dbReference type="EMBL" id="KAJ7743311.1"/>
    </source>
</evidence>
<dbReference type="AlphaFoldDB" id="A0AAD7IJK0"/>
<feature type="region of interest" description="Disordered" evidence="1">
    <location>
        <begin position="1"/>
        <end position="196"/>
    </location>
</feature>
<dbReference type="Proteomes" id="UP001215598">
    <property type="component" value="Unassembled WGS sequence"/>
</dbReference>
<gene>
    <name evidence="2" type="ORF">B0H16DRAFT_1463649</name>
</gene>
<feature type="compositionally biased region" description="Basic and acidic residues" evidence="1">
    <location>
        <begin position="75"/>
        <end position="88"/>
    </location>
</feature>